<proteinExistence type="predicted"/>
<comment type="caution">
    <text evidence="2">The sequence shown here is derived from an EMBL/GenBank/DDBJ whole genome shotgun (WGS) entry which is preliminary data.</text>
</comment>
<dbReference type="GO" id="GO:0016747">
    <property type="term" value="F:acyltransferase activity, transferring groups other than amino-acyl groups"/>
    <property type="evidence" value="ECO:0007669"/>
    <property type="project" value="InterPro"/>
</dbReference>
<reference evidence="2 3" key="1">
    <citation type="submission" date="2018-01" db="EMBL/GenBank/DDBJ databases">
        <title>Co-occurrence of chitin degradation, pigmentation and bioactivity in marine Pseudoalteromonas.</title>
        <authorList>
            <person name="Paulsen S."/>
            <person name="Gram L."/>
            <person name="Machado H."/>
        </authorList>
    </citation>
    <scope>NUCLEOTIDE SEQUENCE [LARGE SCALE GENOMIC DNA]</scope>
    <source>
        <strain evidence="2 3">S3898</strain>
    </source>
</reference>
<dbReference type="CDD" id="cd04301">
    <property type="entry name" value="NAT_SF"/>
    <property type="match status" value="1"/>
</dbReference>
<keyword evidence="2" id="KW-0808">Transferase</keyword>
<dbReference type="InterPro" id="IPR016181">
    <property type="entry name" value="Acyl_CoA_acyltransferase"/>
</dbReference>
<accession>A0A4V2EK74</accession>
<evidence type="ECO:0000313" key="3">
    <source>
        <dbReference type="Proteomes" id="UP000291338"/>
    </source>
</evidence>
<dbReference type="SUPFAM" id="SSF55729">
    <property type="entry name" value="Acyl-CoA N-acyltransferases (Nat)"/>
    <property type="match status" value="1"/>
</dbReference>
<dbReference type="EMBL" id="PPSX01000007">
    <property type="protein sequence ID" value="RZQ54858.1"/>
    <property type="molecule type" value="Genomic_DNA"/>
</dbReference>
<protein>
    <submittedName>
        <fullName evidence="2">GNAT family N-acetyltransferase</fullName>
    </submittedName>
</protein>
<evidence type="ECO:0000313" key="2">
    <source>
        <dbReference type="EMBL" id="RZQ54858.1"/>
    </source>
</evidence>
<sequence length="146" mass="16895">MAIFLKPITKENYDTICDIDVAKHQQDLVACNMYSLVESFFNEGYITRAIYQDEDLVGFFMWVEESADKTAIWRFMIDEKYQQQGIGSQALALATSEIKQRPTVKTIEICYKPDNPVAKSFYSRYGFIEIGMDKDNEDMLAEIQIT</sequence>
<dbReference type="Gene3D" id="3.40.630.30">
    <property type="match status" value="1"/>
</dbReference>
<gene>
    <name evidence="2" type="ORF">C1E23_01705</name>
</gene>
<dbReference type="RefSeq" id="WP_130253917.1">
    <property type="nucleotide sequence ID" value="NZ_PPSX01000007.1"/>
</dbReference>
<dbReference type="AlphaFoldDB" id="A0A4V2EK74"/>
<dbReference type="InterPro" id="IPR000182">
    <property type="entry name" value="GNAT_dom"/>
</dbReference>
<dbReference type="PROSITE" id="PS51186">
    <property type="entry name" value="GNAT"/>
    <property type="match status" value="1"/>
</dbReference>
<name>A0A4V2EK74_9GAMM</name>
<dbReference type="Pfam" id="PF00583">
    <property type="entry name" value="Acetyltransf_1"/>
    <property type="match status" value="1"/>
</dbReference>
<feature type="domain" description="N-acetyltransferase" evidence="1">
    <location>
        <begin position="3"/>
        <end position="144"/>
    </location>
</feature>
<evidence type="ECO:0000259" key="1">
    <source>
        <dbReference type="PROSITE" id="PS51186"/>
    </source>
</evidence>
<dbReference type="Proteomes" id="UP000291338">
    <property type="component" value="Unassembled WGS sequence"/>
</dbReference>
<organism evidence="2 3">
    <name type="scientific">Pseudoalteromonas phenolica</name>
    <dbReference type="NCBI Taxonomy" id="161398"/>
    <lineage>
        <taxon>Bacteria</taxon>
        <taxon>Pseudomonadati</taxon>
        <taxon>Pseudomonadota</taxon>
        <taxon>Gammaproteobacteria</taxon>
        <taxon>Alteromonadales</taxon>
        <taxon>Pseudoalteromonadaceae</taxon>
        <taxon>Pseudoalteromonas</taxon>
    </lineage>
</organism>